<dbReference type="PANTHER" id="PTHR47959:SF1">
    <property type="entry name" value="ATP-DEPENDENT RNA HELICASE DBPA"/>
    <property type="match status" value="1"/>
</dbReference>
<dbReference type="Pfam" id="PF00271">
    <property type="entry name" value="Helicase_C"/>
    <property type="match status" value="1"/>
</dbReference>
<evidence type="ECO:0000256" key="1">
    <source>
        <dbReference type="ARBA" id="ARBA00006517"/>
    </source>
</evidence>
<evidence type="ECO:0000313" key="11">
    <source>
        <dbReference type="Proteomes" id="UP000324585"/>
    </source>
</evidence>
<keyword evidence="5 6" id="KW-0067">ATP-binding</keyword>
<gene>
    <name evidence="10" type="ORF">FVE85_2455</name>
</gene>
<protein>
    <submittedName>
        <fullName evidence="10">Nucleolar RNA helicase 2</fullName>
    </submittedName>
</protein>
<dbReference type="SMART" id="SM00490">
    <property type="entry name" value="HELICc"/>
    <property type="match status" value="1"/>
</dbReference>
<accession>A0A5J4YKK9</accession>
<evidence type="ECO:0000256" key="7">
    <source>
        <dbReference type="SAM" id="MobiDB-lite"/>
    </source>
</evidence>
<dbReference type="InterPro" id="IPR012562">
    <property type="entry name" value="GUCT"/>
</dbReference>
<comment type="similarity">
    <text evidence="1">Belongs to the DEAD box helicase family. DDX21/DDX50 subfamily.</text>
</comment>
<dbReference type="CDD" id="cd18787">
    <property type="entry name" value="SF2_C_DEAD"/>
    <property type="match status" value="1"/>
</dbReference>
<dbReference type="InterPro" id="IPR011545">
    <property type="entry name" value="DEAD/DEAH_box_helicase_dom"/>
</dbReference>
<name>A0A5J4YKK9_PORPP</name>
<reference evidence="11" key="1">
    <citation type="journal article" date="2019" name="Nat. Commun.">
        <title>Expansion of phycobilisome linker gene families in mesophilic red algae.</title>
        <authorList>
            <person name="Lee J."/>
            <person name="Kim D."/>
            <person name="Bhattacharya D."/>
            <person name="Yoon H.S."/>
        </authorList>
    </citation>
    <scope>NUCLEOTIDE SEQUENCE [LARGE SCALE GENOMIC DNA]</scope>
    <source>
        <strain evidence="11">CCMP 1328</strain>
    </source>
</reference>
<dbReference type="PROSITE" id="PS51194">
    <property type="entry name" value="HELICASE_CTER"/>
    <property type="match status" value="1"/>
</dbReference>
<dbReference type="Pfam" id="PF08152">
    <property type="entry name" value="GUCT"/>
    <property type="match status" value="1"/>
</dbReference>
<keyword evidence="3 6" id="KW-0378">Hydrolase</keyword>
<dbReference type="GO" id="GO:0005829">
    <property type="term" value="C:cytosol"/>
    <property type="evidence" value="ECO:0007669"/>
    <property type="project" value="TreeGrafter"/>
</dbReference>
<dbReference type="GO" id="GO:0016787">
    <property type="term" value="F:hydrolase activity"/>
    <property type="evidence" value="ECO:0007669"/>
    <property type="project" value="UniProtKB-KW"/>
</dbReference>
<feature type="domain" description="Helicase C-terminal" evidence="9">
    <location>
        <begin position="324"/>
        <end position="474"/>
    </location>
</feature>
<dbReference type="PROSITE" id="PS51192">
    <property type="entry name" value="HELICASE_ATP_BIND_1"/>
    <property type="match status" value="1"/>
</dbReference>
<dbReference type="PROSITE" id="PS00039">
    <property type="entry name" value="DEAD_ATP_HELICASE"/>
    <property type="match status" value="1"/>
</dbReference>
<evidence type="ECO:0000256" key="6">
    <source>
        <dbReference type="RuleBase" id="RU000492"/>
    </source>
</evidence>
<dbReference type="CDD" id="cd00268">
    <property type="entry name" value="DEADc"/>
    <property type="match status" value="1"/>
</dbReference>
<dbReference type="AlphaFoldDB" id="A0A5J4YKK9"/>
<dbReference type="GO" id="GO:0005524">
    <property type="term" value="F:ATP binding"/>
    <property type="evidence" value="ECO:0007669"/>
    <property type="project" value="UniProtKB-KW"/>
</dbReference>
<evidence type="ECO:0000256" key="4">
    <source>
        <dbReference type="ARBA" id="ARBA00022806"/>
    </source>
</evidence>
<feature type="region of interest" description="Disordered" evidence="7">
    <location>
        <begin position="712"/>
        <end position="760"/>
    </location>
</feature>
<dbReference type="GO" id="GO:0003723">
    <property type="term" value="F:RNA binding"/>
    <property type="evidence" value="ECO:0007669"/>
    <property type="project" value="UniProtKB-KW"/>
</dbReference>
<proteinExistence type="inferred from homology"/>
<keyword evidence="11" id="KW-1185">Reference proteome</keyword>
<dbReference type="InterPro" id="IPR027417">
    <property type="entry name" value="P-loop_NTPase"/>
</dbReference>
<dbReference type="InterPro" id="IPR001650">
    <property type="entry name" value="Helicase_C-like"/>
</dbReference>
<dbReference type="SUPFAM" id="SSF52540">
    <property type="entry name" value="P-loop containing nucleoside triphosphate hydrolases"/>
    <property type="match status" value="1"/>
</dbReference>
<dbReference type="GO" id="GO:0003724">
    <property type="term" value="F:RNA helicase activity"/>
    <property type="evidence" value="ECO:0007669"/>
    <property type="project" value="UniProtKB-EC"/>
</dbReference>
<dbReference type="EMBL" id="VRMN01000013">
    <property type="protein sequence ID" value="KAA8491440.1"/>
    <property type="molecule type" value="Genomic_DNA"/>
</dbReference>
<feature type="compositionally biased region" description="Gly residues" evidence="7">
    <location>
        <begin position="712"/>
        <end position="746"/>
    </location>
</feature>
<keyword evidence="2 6" id="KW-0547">Nucleotide-binding</keyword>
<evidence type="ECO:0000259" key="8">
    <source>
        <dbReference type="PROSITE" id="PS51192"/>
    </source>
</evidence>
<dbReference type="Gene3D" id="3.40.50.300">
    <property type="entry name" value="P-loop containing nucleotide triphosphate hydrolases"/>
    <property type="match status" value="2"/>
</dbReference>
<feature type="domain" description="Helicase ATP-binding" evidence="8">
    <location>
        <begin position="125"/>
        <end position="298"/>
    </location>
</feature>
<dbReference type="OrthoDB" id="4255at2759"/>
<sequence length="760" mass="78994">MARVPGALGALRSVRSVRAVRDGANAALRSTISTIGGVEGLDAAGLARHSPAAQQVARKVHTSVITPQQANVRAGELSEEEAVADKGSAGQIDKLDTIVGLSEATKAALRKKGFKELFPVQEQAFPLAIGGANVMVRSRTGTGKTVAFALPLIERLLRDRLRGRDRSPAALVMAPTRELAGQTEREFASMTSALSTVCVYGGSAYGPQVNALRRGVDIVIGTPGRLTDLLERGEMTLDNTMVCVLDEADEMLKMGFADQMDLILGRLPAKKQMMLFSATMPDWVMETARKHMKDAKQLDLVKNEKVKTSQTVSHIAILSSPFAKLQILGDVLTVYGGDRAIVFVPTKRQCDELSSSPFVRDNAAVLHGDINQAAREIALAGFRSKRYRILLATDVAARGIDIPDVDVVIQWSLPDSASGIESFIHRSGRTGRAGKEGKAIVFYSSHEVRSLDRVEKEIGTRFERRSPPHLKEVFEASADKAAALLGSTPSSLVNHFMESAHKLMVEKNLLGNQEAMHKTLAAALARMAGYEENVVERSILSHKENYTAIELKSSDGTSIDANRANTVVFRMLKHLDKVPRLGEILSFSGGAIVDVPSAAAKELLASTNTQGGISVNMIEQLPDAALEELADSAGFGGYGRGGRGGGGFGGGGFGGGRGGGYGGRGGGFGGGRGGGGYGGGGYGGERGSSATGGGRGGGGGYGGGRGGGGGYGGGRGGGGGYGGGRGGGGGYGGGRGGGGRGGGRGGGGRDRYDEDSDDDW</sequence>
<dbReference type="InterPro" id="IPR000629">
    <property type="entry name" value="RNA-helicase_DEAD-box_CS"/>
</dbReference>
<evidence type="ECO:0000313" key="10">
    <source>
        <dbReference type="EMBL" id="KAA8491440.1"/>
    </source>
</evidence>
<evidence type="ECO:0000256" key="2">
    <source>
        <dbReference type="ARBA" id="ARBA00022741"/>
    </source>
</evidence>
<evidence type="ECO:0000259" key="9">
    <source>
        <dbReference type="PROSITE" id="PS51194"/>
    </source>
</evidence>
<keyword evidence="4 6" id="KW-0347">Helicase</keyword>
<dbReference type="Proteomes" id="UP000324585">
    <property type="component" value="Unassembled WGS sequence"/>
</dbReference>
<evidence type="ECO:0000256" key="5">
    <source>
        <dbReference type="ARBA" id="ARBA00022840"/>
    </source>
</evidence>
<dbReference type="PANTHER" id="PTHR47959">
    <property type="entry name" value="ATP-DEPENDENT RNA HELICASE RHLE-RELATED"/>
    <property type="match status" value="1"/>
</dbReference>
<dbReference type="InterPro" id="IPR050079">
    <property type="entry name" value="DEAD_box_RNA_helicase"/>
</dbReference>
<dbReference type="SMART" id="SM00487">
    <property type="entry name" value="DEXDc"/>
    <property type="match status" value="1"/>
</dbReference>
<dbReference type="InterPro" id="IPR044742">
    <property type="entry name" value="DEAD/DEAH_RhlB"/>
</dbReference>
<comment type="caution">
    <text evidence="10">The sequence shown here is derived from an EMBL/GenBank/DDBJ whole genome shotgun (WGS) entry which is preliminary data.</text>
</comment>
<dbReference type="Pfam" id="PF00270">
    <property type="entry name" value="DEAD"/>
    <property type="match status" value="1"/>
</dbReference>
<organism evidence="10 11">
    <name type="scientific">Porphyridium purpureum</name>
    <name type="common">Red alga</name>
    <name type="synonym">Porphyridium cruentum</name>
    <dbReference type="NCBI Taxonomy" id="35688"/>
    <lineage>
        <taxon>Eukaryota</taxon>
        <taxon>Rhodophyta</taxon>
        <taxon>Bangiophyceae</taxon>
        <taxon>Porphyridiales</taxon>
        <taxon>Porphyridiaceae</taxon>
        <taxon>Porphyridium</taxon>
    </lineage>
</organism>
<dbReference type="InterPro" id="IPR014001">
    <property type="entry name" value="Helicase_ATP-bd"/>
</dbReference>
<evidence type="ECO:0000256" key="3">
    <source>
        <dbReference type="ARBA" id="ARBA00022801"/>
    </source>
</evidence>